<name>A0AAD4LLA2_9AGAM</name>
<protein>
    <submittedName>
        <fullName evidence="1">Uncharacterized protein</fullName>
    </submittedName>
</protein>
<dbReference type="EMBL" id="JAKELL010000010">
    <property type="protein sequence ID" value="KAH8995951.1"/>
    <property type="molecule type" value="Genomic_DNA"/>
</dbReference>
<organism evidence="1 2">
    <name type="scientific">Lactarius akahatsu</name>
    <dbReference type="NCBI Taxonomy" id="416441"/>
    <lineage>
        <taxon>Eukaryota</taxon>
        <taxon>Fungi</taxon>
        <taxon>Dikarya</taxon>
        <taxon>Basidiomycota</taxon>
        <taxon>Agaricomycotina</taxon>
        <taxon>Agaricomycetes</taxon>
        <taxon>Russulales</taxon>
        <taxon>Russulaceae</taxon>
        <taxon>Lactarius</taxon>
    </lineage>
</organism>
<keyword evidence="2" id="KW-1185">Reference proteome</keyword>
<accession>A0AAD4LLA2</accession>
<dbReference type="Proteomes" id="UP001201163">
    <property type="component" value="Unassembled WGS sequence"/>
</dbReference>
<dbReference type="InterPro" id="IPR027417">
    <property type="entry name" value="P-loop_NTPase"/>
</dbReference>
<proteinExistence type="predicted"/>
<sequence>MSKLLDAALCLHRNLWGKDLKGLLKSLPLGDKGKLEYLPVAEVNRLGLRSLDYQEDVLLFRQEYTIAFESLHLGSPMSRSGKRGVVVVGQPGSGKSSFIYYLLLRQLSDKKSTAFQVSSDHFVLFRDRVRVYSGRDKGVVPEGTLALTGAHGESTPCDAFLDAPRVRDAWIILAASWNWEVCFYRWADANVFVMDHFSYDEIKALGNILGLDVSEFLRIYNKWGPSARNCVQFSRRHILECAYESHVYAAACDFVQDFCGTRRRLIDRYILSNPLFSIRARETDRSVPVARVATGHIDEVILKAAVNADNAFTRLEFYDSLRLDKSFRSAAEHIQKSYLFAELSNLPDSMPTFWAPCRGTASEAPVLKIPVCPKHQSITLTDLSSMRDMETPRLRTPFCLLIEPLTGAAVDAIVCSDDAIITFQVIVSYPHDTTLGGFEHIRSQLPALFTGGEARRWCHVFVATDSKDEEALRDDLKEVPQADLNVTIYTIRFEVVWLYPIHERLKELINERWNRRVHHTR</sequence>
<dbReference type="SUPFAM" id="SSF52540">
    <property type="entry name" value="P-loop containing nucleoside triphosphate hydrolases"/>
    <property type="match status" value="1"/>
</dbReference>
<evidence type="ECO:0000313" key="2">
    <source>
        <dbReference type="Proteomes" id="UP001201163"/>
    </source>
</evidence>
<gene>
    <name evidence="1" type="ORF">EDB92DRAFT_109856</name>
</gene>
<reference evidence="1" key="1">
    <citation type="submission" date="2022-01" db="EMBL/GenBank/DDBJ databases">
        <title>Comparative genomics reveals a dynamic genome evolution in the ectomycorrhizal milk-cap (Lactarius) mushrooms.</title>
        <authorList>
            <consortium name="DOE Joint Genome Institute"/>
            <person name="Lebreton A."/>
            <person name="Tang N."/>
            <person name="Kuo A."/>
            <person name="LaButti K."/>
            <person name="Drula E."/>
            <person name="Barry K."/>
            <person name="Clum A."/>
            <person name="Lipzen A."/>
            <person name="Mousain D."/>
            <person name="Ng V."/>
            <person name="Wang R."/>
            <person name="Wang X."/>
            <person name="Dai Y."/>
            <person name="Henrissat B."/>
            <person name="Grigoriev I.V."/>
            <person name="Guerin-Laguette A."/>
            <person name="Yu F."/>
            <person name="Martin F.M."/>
        </authorList>
    </citation>
    <scope>NUCLEOTIDE SEQUENCE</scope>
    <source>
        <strain evidence="1">QP</strain>
    </source>
</reference>
<comment type="caution">
    <text evidence="1">The sequence shown here is derived from an EMBL/GenBank/DDBJ whole genome shotgun (WGS) entry which is preliminary data.</text>
</comment>
<dbReference type="AlphaFoldDB" id="A0AAD4LLA2"/>
<evidence type="ECO:0000313" key="1">
    <source>
        <dbReference type="EMBL" id="KAH8995951.1"/>
    </source>
</evidence>